<dbReference type="GeneTree" id="ENSGT01120000275826"/>
<dbReference type="InterPro" id="IPR050208">
    <property type="entry name" value="MHC_class-I_related"/>
</dbReference>
<dbReference type="GO" id="GO:0006955">
    <property type="term" value="P:immune response"/>
    <property type="evidence" value="ECO:0007669"/>
    <property type="project" value="TreeGrafter"/>
</dbReference>
<dbReference type="GO" id="GO:0009897">
    <property type="term" value="C:external side of plasma membrane"/>
    <property type="evidence" value="ECO:0007669"/>
    <property type="project" value="TreeGrafter"/>
</dbReference>
<dbReference type="GO" id="GO:0005615">
    <property type="term" value="C:extracellular space"/>
    <property type="evidence" value="ECO:0007669"/>
    <property type="project" value="TreeGrafter"/>
</dbReference>
<keyword evidence="2" id="KW-0732">Signal</keyword>
<sequence>MRANLCLLCFAGSHSLCSVATFIIGETPFPEFIAPHYDKEQGVAKMVFGALHKRMLKCANFLKQHFNYTNGVHTEQRLDCCELLSNNTAGQMRMIDAFNGLRITYLGQVISPPVILQEFAYFPTHDSGGASVTCLITGFYPRHINLTLLRNSQPVSEHLVSGGELLPNGDETYQMRKSLRATHSFTNVCRSSLQKLQRSLILIPFLFHCYTELLRGNISVISHNKFLYDTECLKITNKKTLTDVSHIFGWIKMIFYVLINANTSLHFINIWNTKHTLCHYKGRNMGLLL</sequence>
<dbReference type="Ensembl" id="ENSPNAT00000002716.2">
    <property type="protein sequence ID" value="ENSPNAP00000027380.2"/>
    <property type="gene ID" value="ENSPNAG00000012876.2"/>
</dbReference>
<dbReference type="SMART" id="SM00407">
    <property type="entry name" value="IGc1"/>
    <property type="match status" value="1"/>
</dbReference>
<reference evidence="4 5" key="1">
    <citation type="submission" date="2020-10" db="EMBL/GenBank/DDBJ databases">
        <title>Pygocentrus nattereri (red-bellied piranha) genome, fPygNat1, primary haplotype.</title>
        <authorList>
            <person name="Myers G."/>
            <person name="Meyer A."/>
            <person name="Karagic N."/>
            <person name="Pippel M."/>
            <person name="Winkler S."/>
            <person name="Tracey A."/>
            <person name="Wood J."/>
            <person name="Formenti G."/>
            <person name="Howe K."/>
            <person name="Fedrigo O."/>
            <person name="Jarvis E.D."/>
        </authorList>
    </citation>
    <scope>NUCLEOTIDE SEQUENCE [LARGE SCALE GENOMIC DNA]</scope>
</reference>
<evidence type="ECO:0000259" key="3">
    <source>
        <dbReference type="SMART" id="SM00407"/>
    </source>
</evidence>
<dbReference type="PANTHER" id="PTHR16675">
    <property type="entry name" value="MHC CLASS I-RELATED"/>
    <property type="match status" value="1"/>
</dbReference>
<feature type="signal peptide" evidence="2">
    <location>
        <begin position="1"/>
        <end position="21"/>
    </location>
</feature>
<dbReference type="SUPFAM" id="SSF48726">
    <property type="entry name" value="Immunoglobulin"/>
    <property type="match status" value="1"/>
</dbReference>
<dbReference type="InterPro" id="IPR036179">
    <property type="entry name" value="Ig-like_dom_sf"/>
</dbReference>
<name>A0A3B4DVA6_PYGNA</name>
<dbReference type="PANTHER" id="PTHR16675:SF191">
    <property type="entry name" value="CLASS I HISTOCOMPATIBILITY ANTIGEN, F10 ALPHA CHAIN-LIKE-RELATED"/>
    <property type="match status" value="1"/>
</dbReference>
<dbReference type="AlphaFoldDB" id="A0A3B4DVA6"/>
<keyword evidence="1" id="KW-0325">Glycoprotein</keyword>
<dbReference type="Gene3D" id="2.60.40.10">
    <property type="entry name" value="Immunoglobulins"/>
    <property type="match status" value="1"/>
</dbReference>
<feature type="domain" description="Immunoglobulin C1-set" evidence="3">
    <location>
        <begin position="129"/>
        <end position="199"/>
    </location>
</feature>
<dbReference type="Pfam" id="PF07654">
    <property type="entry name" value="C1-set"/>
    <property type="match status" value="1"/>
</dbReference>
<proteinExistence type="predicted"/>
<dbReference type="SUPFAM" id="SSF54452">
    <property type="entry name" value="MHC antigen-recognition domain"/>
    <property type="match status" value="1"/>
</dbReference>
<dbReference type="Proteomes" id="UP001501920">
    <property type="component" value="Chromosome 29"/>
</dbReference>
<evidence type="ECO:0000313" key="4">
    <source>
        <dbReference type="Ensembl" id="ENSPNAP00000027380.2"/>
    </source>
</evidence>
<accession>A0A3B4DVA6</accession>
<feature type="chain" id="PRO_5043310347" description="Immunoglobulin C1-set domain-containing protein" evidence="2">
    <location>
        <begin position="22"/>
        <end position="289"/>
    </location>
</feature>
<reference evidence="4" key="2">
    <citation type="submission" date="2025-08" db="UniProtKB">
        <authorList>
            <consortium name="Ensembl"/>
        </authorList>
    </citation>
    <scope>IDENTIFICATION</scope>
</reference>
<dbReference type="STRING" id="42514.ENSPNAP00000027380"/>
<reference evidence="4" key="3">
    <citation type="submission" date="2025-09" db="UniProtKB">
        <authorList>
            <consortium name="Ensembl"/>
        </authorList>
    </citation>
    <scope>IDENTIFICATION</scope>
</reference>
<evidence type="ECO:0000313" key="5">
    <source>
        <dbReference type="Proteomes" id="UP001501920"/>
    </source>
</evidence>
<dbReference type="InterPro" id="IPR003597">
    <property type="entry name" value="Ig_C1-set"/>
</dbReference>
<organism evidence="4 5">
    <name type="scientific">Pygocentrus nattereri</name>
    <name type="common">Red-bellied piranha</name>
    <dbReference type="NCBI Taxonomy" id="42514"/>
    <lineage>
        <taxon>Eukaryota</taxon>
        <taxon>Metazoa</taxon>
        <taxon>Chordata</taxon>
        <taxon>Craniata</taxon>
        <taxon>Vertebrata</taxon>
        <taxon>Euteleostomi</taxon>
        <taxon>Actinopterygii</taxon>
        <taxon>Neopterygii</taxon>
        <taxon>Teleostei</taxon>
        <taxon>Ostariophysi</taxon>
        <taxon>Characiformes</taxon>
        <taxon>Characoidei</taxon>
        <taxon>Pygocentrus</taxon>
    </lineage>
</organism>
<protein>
    <recommendedName>
        <fullName evidence="3">Immunoglobulin C1-set domain-containing protein</fullName>
    </recommendedName>
</protein>
<keyword evidence="5" id="KW-1185">Reference proteome</keyword>
<evidence type="ECO:0000256" key="1">
    <source>
        <dbReference type="ARBA" id="ARBA00023180"/>
    </source>
</evidence>
<evidence type="ECO:0000256" key="2">
    <source>
        <dbReference type="SAM" id="SignalP"/>
    </source>
</evidence>
<dbReference type="InterPro" id="IPR013783">
    <property type="entry name" value="Ig-like_fold"/>
</dbReference>
<dbReference type="InterPro" id="IPR011162">
    <property type="entry name" value="MHC_I/II-like_Ag-recog"/>
</dbReference>